<sequence>MAMVTGCLSPAIGALEIAGTISGVPGVSSAAIILQAINDSCAQVAIHKRKSKQLVQRCTQLLLVINEHSANLVGSEIAPAIDEAEAVLARVKNRVQKWSRYGSVKSFLKSSQIEKDLDNCQTDVNMALEKLNVSSPITIVKMHQRSMDMMMMHHANLDERLRQLLISQQEVEHAAEQHVAGGTEARELMRVGQERLIELEKRHSPPATIFIGPRLTTSPSSTLPPMSPTPEMTVQNQIEHALMSLHRLTGIPPTVKILDNQVTKLGTSPVKGGPCSEVWEGLWLGGEKVALKCLRIMQPTDPKAERVKKRFVHEINMWSDLGHENILTLYGIVTNLGPIHIVSRWQENGNILDYWKANQHLNPLTLLWQALKGVMYLHERKIVHGNIKCNNMLVSEEGIACICDFGLTKVIEDEAGNSVTATLTNANSARWHAPELMRGEESRLSTATDVFAFAMSVLELLTQKVPYAHRKRDLSVITDLLDGRLPPKPEEPEVTRWLTGDVWFILNQCWLRDPARRMSAKELAFYLEAMAPVVEAHPNGSPVDNQA</sequence>
<accession>A0ACB8BRL7</accession>
<gene>
    <name evidence="1" type="ORF">BV22DRAFT_1084484</name>
</gene>
<dbReference type="EMBL" id="MU266362">
    <property type="protein sequence ID" value="KAH7927706.1"/>
    <property type="molecule type" value="Genomic_DNA"/>
</dbReference>
<reference evidence="1" key="1">
    <citation type="journal article" date="2021" name="New Phytol.">
        <title>Evolutionary innovations through gain and loss of genes in the ectomycorrhizal Boletales.</title>
        <authorList>
            <person name="Wu G."/>
            <person name="Miyauchi S."/>
            <person name="Morin E."/>
            <person name="Kuo A."/>
            <person name="Drula E."/>
            <person name="Varga T."/>
            <person name="Kohler A."/>
            <person name="Feng B."/>
            <person name="Cao Y."/>
            <person name="Lipzen A."/>
            <person name="Daum C."/>
            <person name="Hundley H."/>
            <person name="Pangilinan J."/>
            <person name="Johnson J."/>
            <person name="Barry K."/>
            <person name="LaButti K."/>
            <person name="Ng V."/>
            <person name="Ahrendt S."/>
            <person name="Min B."/>
            <person name="Choi I.G."/>
            <person name="Park H."/>
            <person name="Plett J.M."/>
            <person name="Magnuson J."/>
            <person name="Spatafora J.W."/>
            <person name="Nagy L.G."/>
            <person name="Henrissat B."/>
            <person name="Grigoriev I.V."/>
            <person name="Yang Z.L."/>
            <person name="Xu J."/>
            <person name="Martin F.M."/>
        </authorList>
    </citation>
    <scope>NUCLEOTIDE SEQUENCE</scope>
    <source>
        <strain evidence="1">KUC20120723A-06</strain>
    </source>
</reference>
<name>A0ACB8BRL7_9AGAM</name>
<keyword evidence="2" id="KW-1185">Reference proteome</keyword>
<proteinExistence type="predicted"/>
<comment type="caution">
    <text evidence="1">The sequence shown here is derived from an EMBL/GenBank/DDBJ whole genome shotgun (WGS) entry which is preliminary data.</text>
</comment>
<organism evidence="1 2">
    <name type="scientific">Leucogyrophana mollusca</name>
    <dbReference type="NCBI Taxonomy" id="85980"/>
    <lineage>
        <taxon>Eukaryota</taxon>
        <taxon>Fungi</taxon>
        <taxon>Dikarya</taxon>
        <taxon>Basidiomycota</taxon>
        <taxon>Agaricomycotina</taxon>
        <taxon>Agaricomycetes</taxon>
        <taxon>Agaricomycetidae</taxon>
        <taxon>Boletales</taxon>
        <taxon>Boletales incertae sedis</taxon>
        <taxon>Leucogyrophana</taxon>
    </lineage>
</organism>
<protein>
    <submittedName>
        <fullName evidence="1">Kinase-like protein</fullName>
    </submittedName>
</protein>
<dbReference type="Proteomes" id="UP000790709">
    <property type="component" value="Unassembled WGS sequence"/>
</dbReference>
<evidence type="ECO:0000313" key="1">
    <source>
        <dbReference type="EMBL" id="KAH7927706.1"/>
    </source>
</evidence>
<evidence type="ECO:0000313" key="2">
    <source>
        <dbReference type="Proteomes" id="UP000790709"/>
    </source>
</evidence>